<dbReference type="EMBL" id="JACGWO010000013">
    <property type="protein sequence ID" value="KAK4412563.1"/>
    <property type="molecule type" value="Genomic_DNA"/>
</dbReference>
<dbReference type="Proteomes" id="UP001293254">
    <property type="component" value="Unassembled WGS sequence"/>
</dbReference>
<feature type="region of interest" description="Disordered" evidence="1">
    <location>
        <begin position="85"/>
        <end position="140"/>
    </location>
</feature>
<evidence type="ECO:0000313" key="3">
    <source>
        <dbReference type="Proteomes" id="UP001293254"/>
    </source>
</evidence>
<accession>A0AAE2C859</accession>
<feature type="region of interest" description="Disordered" evidence="1">
    <location>
        <begin position="1"/>
        <end position="20"/>
    </location>
</feature>
<comment type="caution">
    <text evidence="2">The sequence shown here is derived from an EMBL/GenBank/DDBJ whole genome shotgun (WGS) entry which is preliminary data.</text>
</comment>
<protein>
    <submittedName>
        <fullName evidence="2">Uncharacterized protein</fullName>
    </submittedName>
</protein>
<reference evidence="2" key="2">
    <citation type="journal article" date="2024" name="Plant">
        <title>Genomic evolution and insights into agronomic trait innovations of Sesamum species.</title>
        <authorList>
            <person name="Miao H."/>
            <person name="Wang L."/>
            <person name="Qu L."/>
            <person name="Liu H."/>
            <person name="Sun Y."/>
            <person name="Le M."/>
            <person name="Wang Q."/>
            <person name="Wei S."/>
            <person name="Zheng Y."/>
            <person name="Lin W."/>
            <person name="Duan Y."/>
            <person name="Cao H."/>
            <person name="Xiong S."/>
            <person name="Wang X."/>
            <person name="Wei L."/>
            <person name="Li C."/>
            <person name="Ma Q."/>
            <person name="Ju M."/>
            <person name="Zhao R."/>
            <person name="Li G."/>
            <person name="Mu C."/>
            <person name="Tian Q."/>
            <person name="Mei H."/>
            <person name="Zhang T."/>
            <person name="Gao T."/>
            <person name="Zhang H."/>
        </authorList>
    </citation>
    <scope>NUCLEOTIDE SEQUENCE</scope>
    <source>
        <strain evidence="2">3651</strain>
    </source>
</reference>
<dbReference type="AlphaFoldDB" id="A0AAE2C859"/>
<reference evidence="2" key="1">
    <citation type="submission" date="2020-06" db="EMBL/GenBank/DDBJ databases">
        <authorList>
            <person name="Li T."/>
            <person name="Hu X."/>
            <person name="Zhang T."/>
            <person name="Song X."/>
            <person name="Zhang H."/>
            <person name="Dai N."/>
            <person name="Sheng W."/>
            <person name="Hou X."/>
            <person name="Wei L."/>
        </authorList>
    </citation>
    <scope>NUCLEOTIDE SEQUENCE</scope>
    <source>
        <strain evidence="2">3651</strain>
        <tissue evidence="2">Leaf</tissue>
    </source>
</reference>
<sequence length="213" mass="23806">MNVNYESVDMPTLNNASEGDDDFNYDDPILAALIGKNWDEEIAARKNTTDIIADVEAINDILEMAAYKTPEKVKTLIVSKSTNIRNTSSPATVGSIHKTTSKSHTNSPVPIQNFEKGSSSHHARPKEDSEEDEPTPSLTDSKALKTLMTMNLTMKLNTTMPPPMKLEPHLPIKNHKQLLSPIKLRAITSPLTLMKSLIKSWKQPQPFFTLKRR</sequence>
<gene>
    <name evidence="2" type="ORF">Salat_2903400</name>
</gene>
<keyword evidence="3" id="KW-1185">Reference proteome</keyword>
<name>A0AAE2C859_9LAMI</name>
<organism evidence="2 3">
    <name type="scientific">Sesamum alatum</name>
    <dbReference type="NCBI Taxonomy" id="300844"/>
    <lineage>
        <taxon>Eukaryota</taxon>
        <taxon>Viridiplantae</taxon>
        <taxon>Streptophyta</taxon>
        <taxon>Embryophyta</taxon>
        <taxon>Tracheophyta</taxon>
        <taxon>Spermatophyta</taxon>
        <taxon>Magnoliopsida</taxon>
        <taxon>eudicotyledons</taxon>
        <taxon>Gunneridae</taxon>
        <taxon>Pentapetalae</taxon>
        <taxon>asterids</taxon>
        <taxon>lamiids</taxon>
        <taxon>Lamiales</taxon>
        <taxon>Pedaliaceae</taxon>
        <taxon>Sesamum</taxon>
    </lineage>
</organism>
<proteinExistence type="predicted"/>
<evidence type="ECO:0000313" key="2">
    <source>
        <dbReference type="EMBL" id="KAK4412563.1"/>
    </source>
</evidence>
<evidence type="ECO:0000256" key="1">
    <source>
        <dbReference type="SAM" id="MobiDB-lite"/>
    </source>
</evidence>